<dbReference type="Pfam" id="PF04967">
    <property type="entry name" value="HTH_10"/>
    <property type="match status" value="1"/>
</dbReference>
<dbReference type="PANTHER" id="PTHR34236">
    <property type="entry name" value="DIMETHYL SULFOXIDE REDUCTASE TRANSCRIPTIONAL ACTIVATOR"/>
    <property type="match status" value="1"/>
</dbReference>
<reference evidence="3" key="2">
    <citation type="submission" date="2022-09" db="EMBL/GenBank/DDBJ databases">
        <authorList>
            <person name="Sun Q."/>
            <person name="Ohkuma M."/>
        </authorList>
    </citation>
    <scope>NUCLEOTIDE SEQUENCE</scope>
    <source>
        <strain evidence="3">JCM 13583</strain>
    </source>
</reference>
<gene>
    <name evidence="3" type="ORF">GCM10007108_14170</name>
</gene>
<evidence type="ECO:0000259" key="1">
    <source>
        <dbReference type="Pfam" id="PF04967"/>
    </source>
</evidence>
<comment type="caution">
    <text evidence="3">The sequence shown here is derived from an EMBL/GenBank/DDBJ whole genome shotgun (WGS) entry which is preliminary data.</text>
</comment>
<dbReference type="RefSeq" id="WP_188681535.1">
    <property type="nucleotide sequence ID" value="NZ_BMNY01000002.1"/>
</dbReference>
<organism evidence="3 4">
    <name type="scientific">Thermogymnomonas acidicola</name>
    <dbReference type="NCBI Taxonomy" id="399579"/>
    <lineage>
        <taxon>Archaea</taxon>
        <taxon>Methanobacteriati</taxon>
        <taxon>Thermoplasmatota</taxon>
        <taxon>Thermoplasmata</taxon>
        <taxon>Thermoplasmatales</taxon>
        <taxon>Thermogymnomonas</taxon>
    </lineage>
</organism>
<dbReference type="Pfam" id="PF24279">
    <property type="entry name" value="HVO_2525_N"/>
    <property type="match status" value="1"/>
</dbReference>
<dbReference type="Proteomes" id="UP000632195">
    <property type="component" value="Unassembled WGS sequence"/>
</dbReference>
<feature type="domain" description="HVO-2525 N-terminal" evidence="2">
    <location>
        <begin position="6"/>
        <end position="118"/>
    </location>
</feature>
<dbReference type="AlphaFoldDB" id="A0AA37BSM9"/>
<evidence type="ECO:0000313" key="3">
    <source>
        <dbReference type="EMBL" id="GGM77212.1"/>
    </source>
</evidence>
<evidence type="ECO:0000313" key="4">
    <source>
        <dbReference type="Proteomes" id="UP000632195"/>
    </source>
</evidence>
<sequence>MHYLYAIDITQRDCPHIAVSKNIRGLRVFVLGGNPSGSRMEMVSLFASNRDGTVDEALRFISEQDHVGDLDVLVKKGNAAICRYSIARTEALHTLMNYGQRLYPFIASNGIERWMFISDEPHLERKVHDTEMTKITGIRRLSSEEFLDLYLYTQVQVWKAHRYSGDGFEGYRLIAESVALGYFDWPRRVSLSEMSKRLNVPRTTLTYRIRKAERDVLNDILDL</sequence>
<dbReference type="PANTHER" id="PTHR34236:SF1">
    <property type="entry name" value="DIMETHYL SULFOXIDE REDUCTASE TRANSCRIPTIONAL ACTIVATOR"/>
    <property type="match status" value="1"/>
</dbReference>
<evidence type="ECO:0008006" key="5">
    <source>
        <dbReference type="Google" id="ProtNLM"/>
    </source>
</evidence>
<dbReference type="InterPro" id="IPR056486">
    <property type="entry name" value="HVO_2525_N"/>
</dbReference>
<feature type="domain" description="HTH bat-type" evidence="1">
    <location>
        <begin position="173"/>
        <end position="217"/>
    </location>
</feature>
<dbReference type="InterPro" id="IPR007050">
    <property type="entry name" value="HTH_bacterioopsin"/>
</dbReference>
<name>A0AA37BSM9_9ARCH</name>
<reference evidence="3" key="1">
    <citation type="journal article" date="2014" name="Int. J. Syst. Evol. Microbiol.">
        <title>Complete genome sequence of Corynebacterium casei LMG S-19264T (=DSM 44701T), isolated from a smear-ripened cheese.</title>
        <authorList>
            <consortium name="US DOE Joint Genome Institute (JGI-PGF)"/>
            <person name="Walter F."/>
            <person name="Albersmeier A."/>
            <person name="Kalinowski J."/>
            <person name="Ruckert C."/>
        </authorList>
    </citation>
    <scope>NUCLEOTIDE SEQUENCE</scope>
    <source>
        <strain evidence="3">JCM 13583</strain>
    </source>
</reference>
<proteinExistence type="predicted"/>
<protein>
    <recommendedName>
        <fullName evidence="5">HTH bat-type domain-containing protein</fullName>
    </recommendedName>
</protein>
<accession>A0AA37BSM9</accession>
<evidence type="ECO:0000259" key="2">
    <source>
        <dbReference type="Pfam" id="PF24279"/>
    </source>
</evidence>
<keyword evidence="4" id="KW-1185">Reference proteome</keyword>
<dbReference type="EMBL" id="BMNY01000002">
    <property type="protein sequence ID" value="GGM77212.1"/>
    <property type="molecule type" value="Genomic_DNA"/>
</dbReference>